<reference evidence="7 8" key="1">
    <citation type="journal article" date="2013" name="MBio">
        <title>Genome sequencing of the plant pathogen Taphrina deformans, the causal agent of peach leaf curl.</title>
        <authorList>
            <person name="Cisse O.H."/>
            <person name="Almeida J.M.G.C.F."/>
            <person name="Fonseca A."/>
            <person name="Kumar A.A."/>
            <person name="Salojaervi J."/>
            <person name="Overmyer K."/>
            <person name="Hauser P.M."/>
            <person name="Pagni M."/>
        </authorList>
    </citation>
    <scope>NUCLEOTIDE SEQUENCE [LARGE SCALE GENOMIC DNA]</scope>
    <source>
        <strain evidence="8">PYCC 5710 / ATCC 11124 / CBS 356.35 / IMI 108563 / JCM 9778 / NBRC 8474</strain>
    </source>
</reference>
<keyword evidence="1" id="KW-0819">tRNA processing</keyword>
<dbReference type="InterPro" id="IPR015966">
    <property type="entry name" value="tRNA_lig_kin_fungi"/>
</dbReference>
<evidence type="ECO:0000313" key="7">
    <source>
        <dbReference type="EMBL" id="CCG80588.1"/>
    </source>
</evidence>
<comment type="caution">
    <text evidence="7">The sequence shown here is derived from an EMBL/GenBank/DDBJ whole genome shotgun (WGS) entry which is preliminary data.</text>
</comment>
<feature type="active site" description="N6-AMP-lysine intermediate" evidence="2">
    <location>
        <position position="124"/>
    </location>
</feature>
<dbReference type="GO" id="GO:0003972">
    <property type="term" value="F:RNA ligase (ATP) activity"/>
    <property type="evidence" value="ECO:0007669"/>
    <property type="project" value="UniProtKB-UniRule"/>
</dbReference>
<dbReference type="EC" id="6.5.1.3" evidence="1"/>
<evidence type="ECO:0000256" key="2">
    <source>
        <dbReference type="PIRSR" id="PIRSR019634-50"/>
    </source>
</evidence>
<dbReference type="PIRSF" id="PIRSF019634">
    <property type="entry name" value="tRNA_lig_yeast"/>
    <property type="match status" value="1"/>
</dbReference>
<comment type="catalytic activity">
    <reaction evidence="1">
        <text>ATP + (ribonucleotide)n-3'-hydroxyl + 5'-phospho-(ribonucleotide)m = (ribonucleotide)n+m + AMP + diphosphate.</text>
        <dbReference type="EC" id="6.5.1.3"/>
    </reaction>
</comment>
<dbReference type="InterPro" id="IPR027417">
    <property type="entry name" value="P-loop_NTPase"/>
</dbReference>
<dbReference type="OrthoDB" id="276239at2759"/>
<dbReference type="STRING" id="1097556.R4XB87"/>
<feature type="region of interest" description="Disordered" evidence="3">
    <location>
        <begin position="603"/>
        <end position="632"/>
    </location>
</feature>
<keyword evidence="1 7" id="KW-0436">Ligase</keyword>
<proteinExistence type="inferred from homology"/>
<sequence length="785" mass="89028">MPAPISDVDLEANHRLIQELIQLHDAKTKLNGDKRPTVKCTTLNVPGHTNAQLRSWKFDEFSYGKPDKPLPTNARGLFSYTDSAGRHHIVIRGYDKFFNTEEVATTKWSRIEQETKAPYQLTLKQNGCIIFIGALPDRTLLVTSKHSIGARDDIFESHAERGKKWLMRHLEKSGKTETELVDFLLTNNLTAVCELCDDEFEEHILAYPPEKSGLYLHGLNHNTCKFKTRSVTELKQFAETYGFFSIEHINCSDVSTMRQLLDKCARTGPYNDTEVEGFVVRTSIDGDDFFFKHKFEEPYLLFRQWREVTKALIAGNEPRYRQHQTITKEYLNFIAPIVKDPVTAQKYNENHGIIALRQKFLDHRGGDLSEIIANAQKGSTEHSPSGIKWSEDRFVLTPIATIGCGKTTIAVALKALFDFGHVQNDNILGKKPAYQFATNIMQAFETSSTRVVIADRNNHMCHERSSLVKDIRSLQKFIDPPVHFIALSFTQSSKLRGFTAERVLKRGDNHQSIRAATMSESEIKSIMDGFHHRFQELNTTKNPDDAFADVIEVDPLNGSRTNLEFVVQYLYRKGIVSTLPSSDALNSAFALALDYKPGVYKHMTSHPSATKSHTKSDNDKGRNLARASKSADPRPRYYGLRVLDCPKLLADLTDLLTKNPEGEVFLNQLKSRNRVQNEFHVTLVHESQKSIRSDVWNHYARNTQACLNTRRTVRLLAAKHDGRVMAVLVDLTDTGLPYANIHSHITIGTAEEGIKPFESNEMLQKVHASTLDIENVYVECEVTAY</sequence>
<dbReference type="Gene3D" id="3.40.50.300">
    <property type="entry name" value="P-loop containing nucleotide triphosphate hydrolases"/>
    <property type="match status" value="1"/>
</dbReference>
<dbReference type="InterPro" id="IPR012387">
    <property type="entry name" value="Trl1_fun"/>
</dbReference>
<dbReference type="Pfam" id="PF08303">
    <property type="entry name" value="tRNA_lig_kinase"/>
    <property type="match status" value="1"/>
</dbReference>
<dbReference type="GO" id="GO:0005524">
    <property type="term" value="F:ATP binding"/>
    <property type="evidence" value="ECO:0007669"/>
    <property type="project" value="UniProtKB-UniRule"/>
</dbReference>
<accession>R4XB87</accession>
<evidence type="ECO:0000256" key="1">
    <source>
        <dbReference type="PIRNR" id="PIRNR019634"/>
    </source>
</evidence>
<dbReference type="InterPro" id="IPR019039">
    <property type="entry name" value="T4-Rnl1-like_N"/>
</dbReference>
<gene>
    <name evidence="7" type="ORF">TAPDE_000103</name>
</gene>
<dbReference type="VEuPathDB" id="FungiDB:TAPDE_000103"/>
<evidence type="ECO:0000259" key="4">
    <source>
        <dbReference type="Pfam" id="PF08302"/>
    </source>
</evidence>
<evidence type="ECO:0000256" key="3">
    <source>
        <dbReference type="SAM" id="MobiDB-lite"/>
    </source>
</evidence>
<dbReference type="PANTHER" id="PTHR32004:SF1">
    <property type="entry name" value="TRNA LIGASE"/>
    <property type="match status" value="1"/>
</dbReference>
<dbReference type="GO" id="GO:0005634">
    <property type="term" value="C:nucleus"/>
    <property type="evidence" value="ECO:0007669"/>
    <property type="project" value="TreeGrafter"/>
</dbReference>
<organism evidence="7 8">
    <name type="scientific">Taphrina deformans (strain PYCC 5710 / ATCC 11124 / CBS 356.35 / IMI 108563 / JCM 9778 / NBRC 8474)</name>
    <name type="common">Peach leaf curl fungus</name>
    <name type="synonym">Lalaria deformans</name>
    <dbReference type="NCBI Taxonomy" id="1097556"/>
    <lineage>
        <taxon>Eukaryota</taxon>
        <taxon>Fungi</taxon>
        <taxon>Dikarya</taxon>
        <taxon>Ascomycota</taxon>
        <taxon>Taphrinomycotina</taxon>
        <taxon>Taphrinomycetes</taxon>
        <taxon>Taphrinales</taxon>
        <taxon>Taphrinaceae</taxon>
        <taxon>Taphrina</taxon>
    </lineage>
</organism>
<dbReference type="InterPro" id="IPR015965">
    <property type="entry name" value="tRNA_lig_PDEase"/>
</dbReference>
<feature type="domain" description="tRNA ligase kinase" evidence="5">
    <location>
        <begin position="395"/>
        <end position="555"/>
    </location>
</feature>
<evidence type="ECO:0000259" key="5">
    <source>
        <dbReference type="Pfam" id="PF08303"/>
    </source>
</evidence>
<dbReference type="PANTHER" id="PTHR32004">
    <property type="entry name" value="TRNA LIGASE"/>
    <property type="match status" value="1"/>
</dbReference>
<keyword evidence="8" id="KW-1185">Reference proteome</keyword>
<dbReference type="AlphaFoldDB" id="R4XB87"/>
<dbReference type="GO" id="GO:0051730">
    <property type="term" value="F:GTP-dependent polyribonucleotide 5'-hydroxyl-kinase activity"/>
    <property type="evidence" value="ECO:0007669"/>
    <property type="project" value="InterPro"/>
</dbReference>
<dbReference type="SUPFAM" id="SSF52540">
    <property type="entry name" value="P-loop containing nucleoside triphosphate hydrolases"/>
    <property type="match status" value="1"/>
</dbReference>
<dbReference type="GO" id="GO:0008081">
    <property type="term" value="F:phosphoric diester hydrolase activity"/>
    <property type="evidence" value="ECO:0007669"/>
    <property type="project" value="InterPro"/>
</dbReference>
<feature type="domain" description="tRNA ligase phosphodiesterase" evidence="4">
    <location>
        <begin position="558"/>
        <end position="769"/>
    </location>
</feature>
<protein>
    <recommendedName>
        <fullName evidence="1">tRNA ligase</fullName>
        <ecNumber evidence="1">6.5.1.3</ecNumber>
    </recommendedName>
</protein>
<dbReference type="Pfam" id="PF09511">
    <property type="entry name" value="RNA_lig_T4_1"/>
    <property type="match status" value="1"/>
</dbReference>
<dbReference type="EMBL" id="CAHR02000003">
    <property type="protein sequence ID" value="CCG80588.1"/>
    <property type="molecule type" value="Genomic_DNA"/>
</dbReference>
<dbReference type="eggNOG" id="ENOG502QQB9">
    <property type="taxonomic scope" value="Eukaryota"/>
</dbReference>
<feature type="domain" description="T4 RNA ligase 1-like N-terminal" evidence="6">
    <location>
        <begin position="73"/>
        <end position="300"/>
    </location>
</feature>
<name>R4XB87_TAPDE</name>
<evidence type="ECO:0000313" key="8">
    <source>
        <dbReference type="Proteomes" id="UP000013776"/>
    </source>
</evidence>
<dbReference type="Proteomes" id="UP000013776">
    <property type="component" value="Unassembled WGS sequence"/>
</dbReference>
<dbReference type="GO" id="GO:0006388">
    <property type="term" value="P:tRNA splicing, via endonucleolytic cleavage and ligation"/>
    <property type="evidence" value="ECO:0007669"/>
    <property type="project" value="UniProtKB-UniRule"/>
</dbReference>
<evidence type="ECO:0000259" key="6">
    <source>
        <dbReference type="Pfam" id="PF09511"/>
    </source>
</evidence>
<dbReference type="Pfam" id="PF08302">
    <property type="entry name" value="tRNA_lig_CPD"/>
    <property type="match status" value="1"/>
</dbReference>
<comment type="similarity">
    <text evidence="1">Belongs to the TRL1 family.</text>
</comment>